<dbReference type="GO" id="GO:0006865">
    <property type="term" value="P:amino acid transport"/>
    <property type="evidence" value="ECO:0007669"/>
    <property type="project" value="TreeGrafter"/>
</dbReference>
<comment type="subcellular location">
    <subcellularLocation>
        <location evidence="1 7">Cell membrane</location>
        <topology evidence="1 7">Multi-pass membrane protein</topology>
    </subcellularLocation>
</comment>
<dbReference type="CDD" id="cd06261">
    <property type="entry name" value="TM_PBP2"/>
    <property type="match status" value="1"/>
</dbReference>
<keyword evidence="4 7" id="KW-0812">Transmembrane</keyword>
<evidence type="ECO:0000256" key="1">
    <source>
        <dbReference type="ARBA" id="ARBA00004651"/>
    </source>
</evidence>
<dbReference type="Gene3D" id="1.10.3720.10">
    <property type="entry name" value="MetI-like"/>
    <property type="match status" value="1"/>
</dbReference>
<organism evidence="9">
    <name type="scientific">Actinomyces succiniciruminis</name>
    <dbReference type="NCBI Taxonomy" id="1522002"/>
    <lineage>
        <taxon>Bacteria</taxon>
        <taxon>Bacillati</taxon>
        <taxon>Actinomycetota</taxon>
        <taxon>Actinomycetes</taxon>
        <taxon>Actinomycetales</taxon>
        <taxon>Actinomycetaceae</taxon>
        <taxon>Actinomyces</taxon>
    </lineage>
</organism>
<feature type="transmembrane region" description="Helical" evidence="7">
    <location>
        <begin position="127"/>
        <end position="145"/>
    </location>
</feature>
<sequence length="284" mass="30436">MSALTAPAPARTSGATDADLLFDAPGPKGRRRILIGSVLVTLIVLALAAAAMFQLGQAGQLAYPKWRYFLGQSVVGYLGRALADTLLVTAVGAALSFPLGILLGWARMSRSTALRSAVGAWIDAMRAVPMLLLIYFFLLAVPRWGLTLSPFWMLTVPIVMCSSATTAEVFRSGVLALDRGQTEAAQALGLSAGQTMRLVLAPQALRLMLPTLITQLVTILKDSSLGYVVAYTELMYAGRLLTSSARVTAHLDVYLPAYVIIALLYVLINWALGALARRVEARTR</sequence>
<feature type="transmembrane region" description="Helical" evidence="7">
    <location>
        <begin position="33"/>
        <end position="55"/>
    </location>
</feature>
<dbReference type="GO" id="GO:0022857">
    <property type="term" value="F:transmembrane transporter activity"/>
    <property type="evidence" value="ECO:0007669"/>
    <property type="project" value="InterPro"/>
</dbReference>
<dbReference type="PROSITE" id="PS50928">
    <property type="entry name" value="ABC_TM1"/>
    <property type="match status" value="1"/>
</dbReference>
<evidence type="ECO:0000256" key="5">
    <source>
        <dbReference type="ARBA" id="ARBA00022989"/>
    </source>
</evidence>
<evidence type="ECO:0000256" key="2">
    <source>
        <dbReference type="ARBA" id="ARBA00022448"/>
    </source>
</evidence>
<dbReference type="InterPro" id="IPR035906">
    <property type="entry name" value="MetI-like_sf"/>
</dbReference>
<keyword evidence="2 7" id="KW-0813">Transport</keyword>
<dbReference type="SUPFAM" id="SSF161098">
    <property type="entry name" value="MetI-like"/>
    <property type="match status" value="1"/>
</dbReference>
<proteinExistence type="inferred from homology"/>
<keyword evidence="3" id="KW-1003">Cell membrane</keyword>
<dbReference type="RefSeq" id="WP_210579753.1">
    <property type="nucleotide sequence ID" value="NZ_LK995493.1"/>
</dbReference>
<dbReference type="InterPro" id="IPR010065">
    <property type="entry name" value="AA_ABC_transptr_permease_3TM"/>
</dbReference>
<dbReference type="AlphaFoldDB" id="A0A1L7RHA9"/>
<evidence type="ECO:0000256" key="3">
    <source>
        <dbReference type="ARBA" id="ARBA00022475"/>
    </source>
</evidence>
<protein>
    <submittedName>
        <fullName evidence="9">ABC transporter, permease protein</fullName>
    </submittedName>
</protein>
<evidence type="ECO:0000256" key="4">
    <source>
        <dbReference type="ARBA" id="ARBA00022692"/>
    </source>
</evidence>
<feature type="transmembrane region" description="Helical" evidence="7">
    <location>
        <begin position="253"/>
        <end position="276"/>
    </location>
</feature>
<dbReference type="PANTHER" id="PTHR30614:SF21">
    <property type="entry name" value="AMINO ACID ABC TRANSPORTER PERMEASE"/>
    <property type="match status" value="1"/>
</dbReference>
<evidence type="ECO:0000256" key="6">
    <source>
        <dbReference type="ARBA" id="ARBA00023136"/>
    </source>
</evidence>
<dbReference type="NCBIfam" id="TIGR01726">
    <property type="entry name" value="HEQRo_perm_3TM"/>
    <property type="match status" value="1"/>
</dbReference>
<dbReference type="PANTHER" id="PTHR30614">
    <property type="entry name" value="MEMBRANE COMPONENT OF AMINO ACID ABC TRANSPORTER"/>
    <property type="match status" value="1"/>
</dbReference>
<dbReference type="Pfam" id="PF00528">
    <property type="entry name" value="BPD_transp_1"/>
    <property type="match status" value="1"/>
</dbReference>
<dbReference type="InterPro" id="IPR000515">
    <property type="entry name" value="MetI-like"/>
</dbReference>
<gene>
    <name evidence="9" type="ORF">AAM4_1164</name>
</gene>
<accession>A0A1L7RHA9</accession>
<keyword evidence="6 7" id="KW-0472">Membrane</keyword>
<reference evidence="9" key="1">
    <citation type="submission" date="2014-07" db="EMBL/GenBank/DDBJ databases">
        <authorList>
            <person name="Zhang J.E."/>
            <person name="Yang H."/>
            <person name="Guo J."/>
            <person name="Deng Z."/>
            <person name="Luo H."/>
            <person name="Luo M."/>
            <person name="Zhao B."/>
        </authorList>
    </citation>
    <scope>NUCLEOTIDE SEQUENCE</scope>
    <source>
        <strain evidence="9">AM4</strain>
    </source>
</reference>
<feature type="domain" description="ABC transmembrane type-1" evidence="8">
    <location>
        <begin position="82"/>
        <end position="276"/>
    </location>
</feature>
<feature type="transmembrane region" description="Helical" evidence="7">
    <location>
        <begin position="86"/>
        <end position="106"/>
    </location>
</feature>
<keyword evidence="5 7" id="KW-1133">Transmembrane helix</keyword>
<evidence type="ECO:0000259" key="8">
    <source>
        <dbReference type="PROSITE" id="PS50928"/>
    </source>
</evidence>
<dbReference type="InterPro" id="IPR043429">
    <property type="entry name" value="ArtM/GltK/GlnP/TcyL/YhdX-like"/>
</dbReference>
<name>A0A1L7RHA9_9ACTO</name>
<dbReference type="GO" id="GO:0043190">
    <property type="term" value="C:ATP-binding cassette (ABC) transporter complex"/>
    <property type="evidence" value="ECO:0007669"/>
    <property type="project" value="InterPro"/>
</dbReference>
<evidence type="ECO:0000313" key="9">
    <source>
        <dbReference type="EMBL" id="CED90996.1"/>
    </source>
</evidence>
<dbReference type="EMBL" id="LK995493">
    <property type="protein sequence ID" value="CED90996.1"/>
    <property type="molecule type" value="Genomic_DNA"/>
</dbReference>
<comment type="similarity">
    <text evidence="7">Belongs to the binding-protein-dependent transport system permease family.</text>
</comment>
<evidence type="ECO:0000256" key="7">
    <source>
        <dbReference type="RuleBase" id="RU363032"/>
    </source>
</evidence>